<dbReference type="InterPro" id="IPR036457">
    <property type="entry name" value="PPM-type-like_dom_sf"/>
</dbReference>
<dbReference type="RefSeq" id="WP_087463591.1">
    <property type="nucleotide sequence ID" value="NZ_CP021425.1"/>
</dbReference>
<dbReference type="SMART" id="SM00331">
    <property type="entry name" value="PP2C_SIG"/>
    <property type="match status" value="1"/>
</dbReference>
<feature type="domain" description="PPM-type phosphatase" evidence="1">
    <location>
        <begin position="9"/>
        <end position="241"/>
    </location>
</feature>
<evidence type="ECO:0000259" key="1">
    <source>
        <dbReference type="PROSITE" id="PS51746"/>
    </source>
</evidence>
<proteinExistence type="predicted"/>
<dbReference type="Proteomes" id="UP000196027">
    <property type="component" value="Chromosome"/>
</dbReference>
<protein>
    <submittedName>
        <fullName evidence="2">Type VI secretion system-associated serine/threonine protein phosphatase</fullName>
    </submittedName>
</protein>
<dbReference type="SUPFAM" id="SSF81606">
    <property type="entry name" value="PP2C-like"/>
    <property type="match status" value="1"/>
</dbReference>
<organism evidence="2 3">
    <name type="scientific">Oleiphilus messinensis</name>
    <dbReference type="NCBI Taxonomy" id="141451"/>
    <lineage>
        <taxon>Bacteria</taxon>
        <taxon>Pseudomonadati</taxon>
        <taxon>Pseudomonadota</taxon>
        <taxon>Gammaproteobacteria</taxon>
        <taxon>Oceanospirillales</taxon>
        <taxon>Oleiphilaceae</taxon>
        <taxon>Oleiphilus</taxon>
    </lineage>
</organism>
<evidence type="ECO:0000313" key="3">
    <source>
        <dbReference type="Proteomes" id="UP000196027"/>
    </source>
</evidence>
<reference evidence="2 3" key="1">
    <citation type="submission" date="2017-05" db="EMBL/GenBank/DDBJ databases">
        <title>Genomic insights into alkan degradation activity of Oleiphilus messinensis.</title>
        <authorList>
            <person name="Kozyavkin S.A."/>
            <person name="Slesarev A.I."/>
            <person name="Golyshin P.N."/>
            <person name="Korzhenkov A."/>
            <person name="Golyshina O.N."/>
            <person name="Toshchakov S.V."/>
        </authorList>
    </citation>
    <scope>NUCLEOTIDE SEQUENCE [LARGE SCALE GENOMIC DNA]</scope>
    <source>
        <strain evidence="2 3">ME102</strain>
    </source>
</reference>
<dbReference type="InterPro" id="IPR001932">
    <property type="entry name" value="PPM-type_phosphatase-like_dom"/>
</dbReference>
<dbReference type="OrthoDB" id="9801841at2"/>
<dbReference type="CDD" id="cd00143">
    <property type="entry name" value="PP2Cc"/>
    <property type="match status" value="1"/>
</dbReference>
<dbReference type="PANTHER" id="PTHR13832:SF827">
    <property type="entry name" value="PROTEIN PHOSPHATASE 1L"/>
    <property type="match status" value="1"/>
</dbReference>
<dbReference type="InterPro" id="IPR015655">
    <property type="entry name" value="PP2C"/>
</dbReference>
<dbReference type="PANTHER" id="PTHR13832">
    <property type="entry name" value="PROTEIN PHOSPHATASE 2C"/>
    <property type="match status" value="1"/>
</dbReference>
<evidence type="ECO:0000313" key="2">
    <source>
        <dbReference type="EMBL" id="ARU58857.1"/>
    </source>
</evidence>
<dbReference type="AlphaFoldDB" id="A0A1Y0IE95"/>
<dbReference type="Gene3D" id="3.60.40.10">
    <property type="entry name" value="PPM-type phosphatase domain"/>
    <property type="match status" value="1"/>
</dbReference>
<dbReference type="GO" id="GO:0004722">
    <property type="term" value="F:protein serine/threonine phosphatase activity"/>
    <property type="evidence" value="ECO:0007669"/>
    <property type="project" value="InterPro"/>
</dbReference>
<name>A0A1Y0IE95_9GAMM</name>
<dbReference type="EMBL" id="CP021425">
    <property type="protein sequence ID" value="ARU58857.1"/>
    <property type="molecule type" value="Genomic_DNA"/>
</dbReference>
<keyword evidence="3" id="KW-1185">Reference proteome</keyword>
<dbReference type="KEGG" id="ome:OLMES_4869"/>
<dbReference type="Pfam" id="PF00481">
    <property type="entry name" value="PP2C"/>
    <property type="match status" value="1"/>
</dbReference>
<dbReference type="PROSITE" id="PS51746">
    <property type="entry name" value="PPM_2"/>
    <property type="match status" value="1"/>
</dbReference>
<sequence>MGETSLSWRSVAVTNVGKVRQCNEDSVLDKPEGGLWVVADGMGGHEAGDVASQTIVHRLGELSPRAYISDYVDQVEDTLLKINQELIEYSQSNLNGLTVGSTVVCMLARANLGVVLWVGDSRLYRIRGDSLVQLTKDHSEVQRLVDEGVISQEQAEKSAFRNVLTRAMGAHEQVEIDINAFDIRKGDRFIICSDGLYNEVPETDLVALCSNKKIDKASEKLTDACLKTPARDNFSFIVIESY</sequence>
<accession>A0A1Y0IE95</accession>
<gene>
    <name evidence="2" type="ORF">OLMES_4869</name>
</gene>
<dbReference type="SMART" id="SM00332">
    <property type="entry name" value="PP2Cc"/>
    <property type="match status" value="1"/>
</dbReference>